<dbReference type="EMBL" id="AGNL01044637">
    <property type="protein sequence ID" value="EJK49588.1"/>
    <property type="molecule type" value="Genomic_DNA"/>
</dbReference>
<protein>
    <submittedName>
        <fullName evidence="1">Uncharacterized protein</fullName>
    </submittedName>
</protein>
<evidence type="ECO:0000313" key="2">
    <source>
        <dbReference type="Proteomes" id="UP000266841"/>
    </source>
</evidence>
<accession>K0R7Y4</accession>
<keyword evidence="2" id="KW-1185">Reference proteome</keyword>
<name>K0R7Y4_THAOC</name>
<evidence type="ECO:0000313" key="1">
    <source>
        <dbReference type="EMBL" id="EJK49588.1"/>
    </source>
</evidence>
<reference evidence="1 2" key="1">
    <citation type="journal article" date="2012" name="Genome Biol.">
        <title>Genome and low-iron response of an oceanic diatom adapted to chronic iron limitation.</title>
        <authorList>
            <person name="Lommer M."/>
            <person name="Specht M."/>
            <person name="Roy A.S."/>
            <person name="Kraemer L."/>
            <person name="Andreson R."/>
            <person name="Gutowska M.A."/>
            <person name="Wolf J."/>
            <person name="Bergner S.V."/>
            <person name="Schilhabel M.B."/>
            <person name="Klostermeier U.C."/>
            <person name="Beiko R.G."/>
            <person name="Rosenstiel P."/>
            <person name="Hippler M."/>
            <person name="Laroche J."/>
        </authorList>
    </citation>
    <scope>NUCLEOTIDE SEQUENCE [LARGE SCALE GENOMIC DNA]</scope>
    <source>
        <strain evidence="1 2">CCMP1005</strain>
    </source>
</reference>
<gene>
    <name evidence="1" type="ORF">THAOC_31524</name>
</gene>
<proteinExistence type="predicted"/>
<dbReference type="Proteomes" id="UP000266841">
    <property type="component" value="Unassembled WGS sequence"/>
</dbReference>
<sequence length="269" mass="29929">MRSSPPLHGKEQRAQYLAANRQEAQLAGHQQDLPLARQRVPSEEYVPDVQALEEHVVREADVRYRLVGRGRPELDVLRQYRQLDLERARRGGGHLEAYVLHVPLDGDRHAVGRRGEAVELGQVRPERREVRPRRQQDEDAGGVVRRLAVVAPPELLVDGEARPELLPPHAVREDEVVHAGHAVGRRGTDEVGPLRVAELRYPHVEGLVLVVRGGIPRRDPRLEEGVPHGVVLGGAVPVGPVRAVTRPSEVDPPHVEPALRPAVHLVPRR</sequence>
<dbReference type="AlphaFoldDB" id="K0R7Y4"/>
<feature type="non-terminal residue" evidence="1">
    <location>
        <position position="269"/>
    </location>
</feature>
<organism evidence="1 2">
    <name type="scientific">Thalassiosira oceanica</name>
    <name type="common">Marine diatom</name>
    <dbReference type="NCBI Taxonomy" id="159749"/>
    <lineage>
        <taxon>Eukaryota</taxon>
        <taxon>Sar</taxon>
        <taxon>Stramenopiles</taxon>
        <taxon>Ochrophyta</taxon>
        <taxon>Bacillariophyta</taxon>
        <taxon>Coscinodiscophyceae</taxon>
        <taxon>Thalassiosirophycidae</taxon>
        <taxon>Thalassiosirales</taxon>
        <taxon>Thalassiosiraceae</taxon>
        <taxon>Thalassiosira</taxon>
    </lineage>
</organism>
<comment type="caution">
    <text evidence="1">The sequence shown here is derived from an EMBL/GenBank/DDBJ whole genome shotgun (WGS) entry which is preliminary data.</text>
</comment>